<dbReference type="EMBL" id="OU015566">
    <property type="protein sequence ID" value="CAG5107125.1"/>
    <property type="molecule type" value="Genomic_DNA"/>
</dbReference>
<accession>A0ABN7SYR1</accession>
<keyword evidence="2" id="KW-1185">Reference proteome</keyword>
<evidence type="ECO:0000313" key="2">
    <source>
        <dbReference type="Proteomes" id="UP001158576"/>
    </source>
</evidence>
<reference evidence="1 2" key="1">
    <citation type="submission" date="2021-04" db="EMBL/GenBank/DDBJ databases">
        <authorList>
            <person name="Bliznina A."/>
        </authorList>
    </citation>
    <scope>NUCLEOTIDE SEQUENCE [LARGE SCALE GENOMIC DNA]</scope>
</reference>
<evidence type="ECO:0000313" key="1">
    <source>
        <dbReference type="EMBL" id="CAG5107125.1"/>
    </source>
</evidence>
<organism evidence="1 2">
    <name type="scientific">Oikopleura dioica</name>
    <name type="common">Tunicate</name>
    <dbReference type="NCBI Taxonomy" id="34765"/>
    <lineage>
        <taxon>Eukaryota</taxon>
        <taxon>Metazoa</taxon>
        <taxon>Chordata</taxon>
        <taxon>Tunicata</taxon>
        <taxon>Appendicularia</taxon>
        <taxon>Copelata</taxon>
        <taxon>Oikopleuridae</taxon>
        <taxon>Oikopleura</taxon>
    </lineage>
</organism>
<name>A0ABN7SYR1_OIKDI</name>
<gene>
    <name evidence="1" type="ORF">OKIOD_LOCUS11923</name>
</gene>
<dbReference type="Proteomes" id="UP001158576">
    <property type="component" value="Chromosome 1"/>
</dbReference>
<sequence>MKRLHKKSSKFDRILDRMIGTIVDYKRCLNKYKLTHPDFALERVSCFTEIMIQSLISASIYSGVGCDFLTETYGAADFNLIPNYTRDALLKFWLKEEALKPRLKFAIDGGWDGDRAFIRLLRL</sequence>
<protein>
    <submittedName>
        <fullName evidence="1">Oidioi.mRNA.OKI2018_I69.chr1.g3158.t1.cds</fullName>
    </submittedName>
</protein>
<proteinExistence type="predicted"/>